<dbReference type="Pfam" id="PF13193">
    <property type="entry name" value="AMP-binding_C"/>
    <property type="match status" value="1"/>
</dbReference>
<dbReference type="PROSITE" id="PS00455">
    <property type="entry name" value="AMP_BINDING"/>
    <property type="match status" value="1"/>
</dbReference>
<dbReference type="Gene3D" id="3.40.50.12780">
    <property type="entry name" value="N-terminal domain of ligase-like"/>
    <property type="match status" value="1"/>
</dbReference>
<evidence type="ECO:0000259" key="1">
    <source>
        <dbReference type="Pfam" id="PF00501"/>
    </source>
</evidence>
<evidence type="ECO:0000313" key="4">
    <source>
        <dbReference type="Proteomes" id="UP000031843"/>
    </source>
</evidence>
<keyword evidence="4" id="KW-1185">Reference proteome</keyword>
<dbReference type="Gene3D" id="3.30.300.30">
    <property type="match status" value="1"/>
</dbReference>
<dbReference type="InterPro" id="IPR020845">
    <property type="entry name" value="AMP-binding_CS"/>
</dbReference>
<dbReference type="EC" id="6.2.1.3" evidence="3"/>
<dbReference type="InterPro" id="IPR042099">
    <property type="entry name" value="ANL_N_sf"/>
</dbReference>
<proteinExistence type="predicted"/>
<name>A0A0C4Y9G8_9BURK</name>
<sequence length="505" mass="54905">MHPSHFGKTAPEDVCAIFADDNFSLTYGELERRANRGARLLMSQGLRAGDTLVFCLENDAAFLAVCLAAQRIGVYFTPVSTRATAEELAYIVADSGASMLVIAASKVATMPGLPGLLDPGVHRIACMGEVAGYLDWDRAAAGFDDSELSDPACGEVLLYSSGTTGKPKGVKRATMTRPYDSADPRLAALMQTCTRDTVFLSTSPLYHSAPFRYACAILATGGTLIVMKRFDPEQALALIERYQCTASLWVPTMFSRMLRLPDAVKRRYQLLSMTFAVHGAAPCPVYVKEAMIAWWGPVLYEVYAGTEGVGTCGITSEEWLLHKGSVGRSTQAPIHIFDDEWHELPAGQVGMIFFEGTGNFSYHGDAAKTEKVTSPQGWRTYGDLGYVDAEGYLYLTGRKSFTIITGGVNVYPQEVEDVLGAHPAVADCAVFGIPDEDLGEQVKAVVQAVAPHDAGPELGQELIAWCRSKLSAIKCPKTIDFDPALPREPNGKLYKLPLQQRYARR</sequence>
<evidence type="ECO:0000313" key="3">
    <source>
        <dbReference type="EMBL" id="AJG22107.1"/>
    </source>
</evidence>
<dbReference type="InterPro" id="IPR045851">
    <property type="entry name" value="AMP-bd_C_sf"/>
</dbReference>
<accession>A0A0C4Y9G8</accession>
<dbReference type="Proteomes" id="UP000031843">
    <property type="component" value="Chromosome secondary"/>
</dbReference>
<dbReference type="PANTHER" id="PTHR24096">
    <property type="entry name" value="LONG-CHAIN-FATTY-ACID--COA LIGASE"/>
    <property type="match status" value="1"/>
</dbReference>
<dbReference type="AlphaFoldDB" id="A0A0C4Y9G8"/>
<organism evidence="3 4">
    <name type="scientific">Cupriavidus basilensis</name>
    <dbReference type="NCBI Taxonomy" id="68895"/>
    <lineage>
        <taxon>Bacteria</taxon>
        <taxon>Pseudomonadati</taxon>
        <taxon>Pseudomonadota</taxon>
        <taxon>Betaproteobacteria</taxon>
        <taxon>Burkholderiales</taxon>
        <taxon>Burkholderiaceae</taxon>
        <taxon>Cupriavidus</taxon>
    </lineage>
</organism>
<dbReference type="InterPro" id="IPR025110">
    <property type="entry name" value="AMP-bd_C"/>
</dbReference>
<reference evidence="3 4" key="1">
    <citation type="journal article" date="2015" name="Genome Announc.">
        <title>Complete Genome Sequence of Cupriavidus basilensis 4G11, Isolated from the Oak Ridge Field Research Center Site.</title>
        <authorList>
            <person name="Ray J."/>
            <person name="Waters R.J."/>
            <person name="Skerker J.M."/>
            <person name="Kuehl J.V."/>
            <person name="Price M.N."/>
            <person name="Huang J."/>
            <person name="Chakraborty R."/>
            <person name="Arkin A.P."/>
            <person name="Deutschbauer A."/>
        </authorList>
    </citation>
    <scope>NUCLEOTIDE SEQUENCE [LARGE SCALE GENOMIC DNA]</scope>
    <source>
        <strain evidence="3">4G11</strain>
    </source>
</reference>
<dbReference type="RefSeq" id="WP_052494880.1">
    <property type="nucleotide sequence ID" value="NZ_CP010537.1"/>
</dbReference>
<evidence type="ECO:0000259" key="2">
    <source>
        <dbReference type="Pfam" id="PF13193"/>
    </source>
</evidence>
<dbReference type="GO" id="GO:0004467">
    <property type="term" value="F:long-chain fatty acid-CoA ligase activity"/>
    <property type="evidence" value="ECO:0007669"/>
    <property type="project" value="UniProtKB-EC"/>
</dbReference>
<dbReference type="OrthoDB" id="9766486at2"/>
<keyword evidence="3" id="KW-0436">Ligase</keyword>
<dbReference type="STRING" id="68895.RR42_s0514"/>
<feature type="domain" description="AMP-binding enzyme C-terminal" evidence="2">
    <location>
        <begin position="414"/>
        <end position="492"/>
    </location>
</feature>
<dbReference type="EMBL" id="CP010537">
    <property type="protein sequence ID" value="AJG22107.1"/>
    <property type="molecule type" value="Genomic_DNA"/>
</dbReference>
<dbReference type="KEGG" id="cbw:RR42_s0514"/>
<dbReference type="InterPro" id="IPR000873">
    <property type="entry name" value="AMP-dep_synth/lig_dom"/>
</dbReference>
<dbReference type="Pfam" id="PF00501">
    <property type="entry name" value="AMP-binding"/>
    <property type="match status" value="1"/>
</dbReference>
<gene>
    <name evidence="3" type="ORF">RR42_s0514</name>
</gene>
<feature type="domain" description="AMP-dependent synthetase/ligase" evidence="1">
    <location>
        <begin position="8"/>
        <end position="360"/>
    </location>
</feature>
<dbReference type="SUPFAM" id="SSF56801">
    <property type="entry name" value="Acetyl-CoA synthetase-like"/>
    <property type="match status" value="1"/>
</dbReference>
<dbReference type="PANTHER" id="PTHR24096:SF323">
    <property type="entry name" value="BLR3536 PROTEIN"/>
    <property type="match status" value="1"/>
</dbReference>
<protein>
    <submittedName>
        <fullName evidence="3">Long-chain-fatty-acid--CoA ligase</fullName>
        <ecNumber evidence="3">6.2.1.3</ecNumber>
    </submittedName>
</protein>